<feature type="compositionally biased region" description="Basic residues" evidence="5">
    <location>
        <begin position="83"/>
        <end position="95"/>
    </location>
</feature>
<sequence>MTALTVLSIGALTPVLPAAVTASALLLSGSILVALGAGANLASATQSSKKTSSSDDQPNRPNGYGADASQGNSAPVSNYMQARQRHAGKPPHSGRSKPENHKASAIDPNHDWADLMARINHELRTPLNAVIGFSEVMSLEMFGPIGNERYQDYLRHINDSAGELLKSAEDTLALTALLTNHRDAVVREVCTLHQAVVEAWAFVERKATVRNIRIEHAIGAEIEVLNEPRALRQIFVNLLSEAIARTEDGHTISLVAIPDGELIEVVATVRQERTEIAARNGSLAITLARTLLEMQGTSLLEIKPATGGWTAVTVLDRAAQEDLFAARRATAADNGHQARRYA</sequence>
<dbReference type="SUPFAM" id="SSF55874">
    <property type="entry name" value="ATPase domain of HSP90 chaperone/DNA topoisomerase II/histidine kinase"/>
    <property type="match status" value="1"/>
</dbReference>
<dbReference type="EMBL" id="LMTR01000052">
    <property type="protein sequence ID" value="KWT68962.1"/>
    <property type="molecule type" value="Genomic_DNA"/>
</dbReference>
<feature type="domain" description="Signal transduction histidine kinase dimerisation/phosphoacceptor" evidence="6">
    <location>
        <begin position="111"/>
        <end position="180"/>
    </location>
</feature>
<evidence type="ECO:0000313" key="7">
    <source>
        <dbReference type="EMBL" id="KWT68962.1"/>
    </source>
</evidence>
<evidence type="ECO:0000313" key="8">
    <source>
        <dbReference type="Proteomes" id="UP000059074"/>
    </source>
</evidence>
<dbReference type="InterPro" id="IPR003661">
    <property type="entry name" value="HisK_dim/P_dom"/>
</dbReference>
<dbReference type="STRING" id="121290.APY04_1784"/>
<feature type="region of interest" description="Disordered" evidence="5">
    <location>
        <begin position="44"/>
        <end position="107"/>
    </location>
</feature>
<organism evidence="7 8">
    <name type="scientific">Hyphomicrobium sulfonivorans</name>
    <dbReference type="NCBI Taxonomy" id="121290"/>
    <lineage>
        <taxon>Bacteria</taxon>
        <taxon>Pseudomonadati</taxon>
        <taxon>Pseudomonadota</taxon>
        <taxon>Alphaproteobacteria</taxon>
        <taxon>Hyphomicrobiales</taxon>
        <taxon>Hyphomicrobiaceae</taxon>
        <taxon>Hyphomicrobium</taxon>
    </lineage>
</organism>
<dbReference type="PANTHER" id="PTHR43047:SF72">
    <property type="entry name" value="OSMOSENSING HISTIDINE PROTEIN KINASE SLN1"/>
    <property type="match status" value="1"/>
</dbReference>
<dbReference type="InterPro" id="IPR036097">
    <property type="entry name" value="HisK_dim/P_sf"/>
</dbReference>
<dbReference type="EC" id="2.7.13.3" evidence="2"/>
<evidence type="ECO:0000256" key="3">
    <source>
        <dbReference type="ARBA" id="ARBA00022679"/>
    </source>
</evidence>
<proteinExistence type="predicted"/>
<dbReference type="Proteomes" id="UP000059074">
    <property type="component" value="Unassembled WGS sequence"/>
</dbReference>
<dbReference type="SUPFAM" id="SSF47384">
    <property type="entry name" value="Homodimeric domain of signal transducing histidine kinase"/>
    <property type="match status" value="1"/>
</dbReference>
<keyword evidence="3" id="KW-0808">Transferase</keyword>
<comment type="catalytic activity">
    <reaction evidence="1">
        <text>ATP + protein L-histidine = ADP + protein N-phospho-L-histidine.</text>
        <dbReference type="EC" id="2.7.13.3"/>
    </reaction>
</comment>
<dbReference type="SMART" id="SM00388">
    <property type="entry name" value="HisKA"/>
    <property type="match status" value="1"/>
</dbReference>
<evidence type="ECO:0000256" key="5">
    <source>
        <dbReference type="SAM" id="MobiDB-lite"/>
    </source>
</evidence>
<name>A0A109BHN5_HYPSL</name>
<protein>
    <recommendedName>
        <fullName evidence="2">histidine kinase</fullName>
        <ecNumber evidence="2">2.7.13.3</ecNumber>
    </recommendedName>
</protein>
<dbReference type="Pfam" id="PF00512">
    <property type="entry name" value="HisKA"/>
    <property type="match status" value="1"/>
</dbReference>
<gene>
    <name evidence="7" type="ORF">APY04_1784</name>
</gene>
<feature type="compositionally biased region" description="Basic and acidic residues" evidence="5">
    <location>
        <begin position="96"/>
        <end position="107"/>
    </location>
</feature>
<dbReference type="GO" id="GO:0000155">
    <property type="term" value="F:phosphorelay sensor kinase activity"/>
    <property type="evidence" value="ECO:0007669"/>
    <property type="project" value="InterPro"/>
</dbReference>
<keyword evidence="8" id="KW-1185">Reference proteome</keyword>
<reference evidence="7 8" key="1">
    <citation type="submission" date="2015-10" db="EMBL/GenBank/DDBJ databases">
        <title>Transcriptomic analysis of a linuron degrading triple-species bacterial consortium.</title>
        <authorList>
            <person name="Albers P."/>
        </authorList>
    </citation>
    <scope>NUCLEOTIDE SEQUENCE [LARGE SCALE GENOMIC DNA]</scope>
    <source>
        <strain evidence="7 8">WDL6</strain>
    </source>
</reference>
<dbReference type="PANTHER" id="PTHR43047">
    <property type="entry name" value="TWO-COMPONENT HISTIDINE PROTEIN KINASE"/>
    <property type="match status" value="1"/>
</dbReference>
<comment type="caution">
    <text evidence="7">The sequence shown here is derived from an EMBL/GenBank/DDBJ whole genome shotgun (WGS) entry which is preliminary data.</text>
</comment>
<dbReference type="RefSeq" id="WP_198151097.1">
    <property type="nucleotide sequence ID" value="NZ_LMTR01000052.1"/>
</dbReference>
<dbReference type="GO" id="GO:0005886">
    <property type="term" value="C:plasma membrane"/>
    <property type="evidence" value="ECO:0007669"/>
    <property type="project" value="TreeGrafter"/>
</dbReference>
<dbReference type="Gene3D" id="3.30.565.10">
    <property type="entry name" value="Histidine kinase-like ATPase, C-terminal domain"/>
    <property type="match status" value="1"/>
</dbReference>
<evidence type="ECO:0000256" key="2">
    <source>
        <dbReference type="ARBA" id="ARBA00012438"/>
    </source>
</evidence>
<feature type="compositionally biased region" description="Low complexity" evidence="5">
    <location>
        <begin position="44"/>
        <end position="56"/>
    </location>
</feature>
<dbReference type="GO" id="GO:0009927">
    <property type="term" value="F:histidine phosphotransfer kinase activity"/>
    <property type="evidence" value="ECO:0007669"/>
    <property type="project" value="TreeGrafter"/>
</dbReference>
<evidence type="ECO:0000259" key="6">
    <source>
        <dbReference type="SMART" id="SM00388"/>
    </source>
</evidence>
<keyword evidence="4 7" id="KW-0418">Kinase</keyword>
<dbReference type="CDD" id="cd00082">
    <property type="entry name" value="HisKA"/>
    <property type="match status" value="1"/>
</dbReference>
<dbReference type="AlphaFoldDB" id="A0A109BHN5"/>
<evidence type="ECO:0000256" key="1">
    <source>
        <dbReference type="ARBA" id="ARBA00000085"/>
    </source>
</evidence>
<feature type="compositionally biased region" description="Polar residues" evidence="5">
    <location>
        <begin position="69"/>
        <end position="81"/>
    </location>
</feature>
<dbReference type="PATRIC" id="fig|121290.4.peg.875"/>
<evidence type="ECO:0000256" key="4">
    <source>
        <dbReference type="ARBA" id="ARBA00022777"/>
    </source>
</evidence>
<dbReference type="InterPro" id="IPR036890">
    <property type="entry name" value="HATPase_C_sf"/>
</dbReference>
<dbReference type="Gene3D" id="1.10.287.130">
    <property type="match status" value="1"/>
</dbReference>
<accession>A0A109BHN5</accession>